<dbReference type="GO" id="GO:0043565">
    <property type="term" value="F:sequence-specific DNA binding"/>
    <property type="evidence" value="ECO:0007669"/>
    <property type="project" value="TreeGrafter"/>
</dbReference>
<sequence>MNNIANIDDLRLFVVLVEEGSFTSAAKKLNIAKSKLSRRLMQLEQKLGCELLIRTTRSQQLTETGRLLFCESRQHIEALSQVEERLALTHNELQGQINISLPLEFFNRAISHIIADFLQQHPKIAVTCHHYSGSMPAFDPHYDLSFVLHEQTLPASNWIARELASFPQAIYISKQYYEQIFPADHDANSLTIDTLATIECVLAEQNEPWFFRQGEMEHVFYVKGRAVLSSPEMRLQACQQGLGVCKLPKYVINNQAKQQNISMLDMVCPPVAQRLSVLYQSRNIAVKTRTFLDFFQSRIGQLL</sequence>
<keyword evidence="4" id="KW-0804">Transcription</keyword>
<dbReference type="PRINTS" id="PR00039">
    <property type="entry name" value="HTHLYSR"/>
</dbReference>
<dbReference type="Pfam" id="PF00126">
    <property type="entry name" value="HTH_1"/>
    <property type="match status" value="1"/>
</dbReference>
<protein>
    <submittedName>
        <fullName evidence="6">LysR family transcriptional regulator</fullName>
    </submittedName>
</protein>
<dbReference type="InterPro" id="IPR058163">
    <property type="entry name" value="LysR-type_TF_proteobact-type"/>
</dbReference>
<evidence type="ECO:0000256" key="4">
    <source>
        <dbReference type="ARBA" id="ARBA00023163"/>
    </source>
</evidence>
<dbReference type="InterPro" id="IPR036390">
    <property type="entry name" value="WH_DNA-bd_sf"/>
</dbReference>
<gene>
    <name evidence="6" type="ORF">EPA86_09390</name>
</gene>
<comment type="similarity">
    <text evidence="1">Belongs to the LysR transcriptional regulatory family.</text>
</comment>
<name>A0A502KXZ9_9GAMM</name>
<evidence type="ECO:0000259" key="5">
    <source>
        <dbReference type="PROSITE" id="PS50931"/>
    </source>
</evidence>
<dbReference type="SUPFAM" id="SSF53850">
    <property type="entry name" value="Periplasmic binding protein-like II"/>
    <property type="match status" value="1"/>
</dbReference>
<reference evidence="6 7" key="1">
    <citation type="submission" date="2019-01" db="EMBL/GenBank/DDBJ databases">
        <title>Litorilituus lipolytica sp. nov., isolated from intertidal sand of the Yellow Sea in China.</title>
        <authorList>
            <person name="Liu A."/>
        </authorList>
    </citation>
    <scope>NUCLEOTIDE SEQUENCE [LARGE SCALE GENOMIC DNA]</scope>
    <source>
        <strain evidence="6 7">RZ04</strain>
    </source>
</reference>
<dbReference type="Pfam" id="PF03466">
    <property type="entry name" value="LysR_substrate"/>
    <property type="match status" value="1"/>
</dbReference>
<dbReference type="PANTHER" id="PTHR30537:SF5">
    <property type="entry name" value="HTH-TYPE TRANSCRIPTIONAL ACTIVATOR TTDR-RELATED"/>
    <property type="match status" value="1"/>
</dbReference>
<evidence type="ECO:0000256" key="2">
    <source>
        <dbReference type="ARBA" id="ARBA00023015"/>
    </source>
</evidence>
<evidence type="ECO:0000256" key="1">
    <source>
        <dbReference type="ARBA" id="ARBA00009437"/>
    </source>
</evidence>
<dbReference type="EMBL" id="SAWY01000020">
    <property type="protein sequence ID" value="TPH15025.1"/>
    <property type="molecule type" value="Genomic_DNA"/>
</dbReference>
<dbReference type="FunFam" id="1.10.10.10:FF:000001">
    <property type="entry name" value="LysR family transcriptional regulator"/>
    <property type="match status" value="1"/>
</dbReference>
<dbReference type="AlphaFoldDB" id="A0A502KXZ9"/>
<dbReference type="SUPFAM" id="SSF46785">
    <property type="entry name" value="Winged helix' DNA-binding domain"/>
    <property type="match status" value="1"/>
</dbReference>
<evidence type="ECO:0000313" key="7">
    <source>
        <dbReference type="Proteomes" id="UP000315303"/>
    </source>
</evidence>
<keyword evidence="2" id="KW-0805">Transcription regulation</keyword>
<dbReference type="GO" id="GO:0006351">
    <property type="term" value="P:DNA-templated transcription"/>
    <property type="evidence" value="ECO:0007669"/>
    <property type="project" value="TreeGrafter"/>
</dbReference>
<accession>A0A502KXZ9</accession>
<dbReference type="InterPro" id="IPR036388">
    <property type="entry name" value="WH-like_DNA-bd_sf"/>
</dbReference>
<evidence type="ECO:0000256" key="3">
    <source>
        <dbReference type="ARBA" id="ARBA00023125"/>
    </source>
</evidence>
<evidence type="ECO:0000313" key="6">
    <source>
        <dbReference type="EMBL" id="TPH15025.1"/>
    </source>
</evidence>
<proteinExistence type="inferred from homology"/>
<keyword evidence="3" id="KW-0238">DNA-binding</keyword>
<dbReference type="Proteomes" id="UP000315303">
    <property type="component" value="Unassembled WGS sequence"/>
</dbReference>
<dbReference type="PANTHER" id="PTHR30537">
    <property type="entry name" value="HTH-TYPE TRANSCRIPTIONAL REGULATOR"/>
    <property type="match status" value="1"/>
</dbReference>
<comment type="caution">
    <text evidence="6">The sequence shown here is derived from an EMBL/GenBank/DDBJ whole genome shotgun (WGS) entry which is preliminary data.</text>
</comment>
<dbReference type="Gene3D" id="3.40.190.290">
    <property type="match status" value="1"/>
</dbReference>
<dbReference type="PROSITE" id="PS50931">
    <property type="entry name" value="HTH_LYSR"/>
    <property type="match status" value="1"/>
</dbReference>
<feature type="domain" description="HTH lysR-type" evidence="5">
    <location>
        <begin position="1"/>
        <end position="62"/>
    </location>
</feature>
<keyword evidence="7" id="KW-1185">Reference proteome</keyword>
<dbReference type="GO" id="GO:0003700">
    <property type="term" value="F:DNA-binding transcription factor activity"/>
    <property type="evidence" value="ECO:0007669"/>
    <property type="project" value="InterPro"/>
</dbReference>
<dbReference type="InterPro" id="IPR000847">
    <property type="entry name" value="LysR_HTH_N"/>
</dbReference>
<organism evidence="6 7">
    <name type="scientific">Litorilituus lipolyticus</name>
    <dbReference type="NCBI Taxonomy" id="2491017"/>
    <lineage>
        <taxon>Bacteria</taxon>
        <taxon>Pseudomonadati</taxon>
        <taxon>Pseudomonadota</taxon>
        <taxon>Gammaproteobacteria</taxon>
        <taxon>Alteromonadales</taxon>
        <taxon>Colwelliaceae</taxon>
        <taxon>Litorilituus</taxon>
    </lineage>
</organism>
<dbReference type="InterPro" id="IPR005119">
    <property type="entry name" value="LysR_subst-bd"/>
</dbReference>
<dbReference type="RefSeq" id="WP_140603188.1">
    <property type="nucleotide sequence ID" value="NZ_SAWY01000020.1"/>
</dbReference>
<dbReference type="OrthoDB" id="9815676at2"/>
<dbReference type="Gene3D" id="1.10.10.10">
    <property type="entry name" value="Winged helix-like DNA-binding domain superfamily/Winged helix DNA-binding domain"/>
    <property type="match status" value="1"/>
</dbReference>